<organism evidence="1 2">
    <name type="scientific">Halalkalibacter oceani</name>
    <dbReference type="NCBI Taxonomy" id="1653776"/>
    <lineage>
        <taxon>Bacteria</taxon>
        <taxon>Bacillati</taxon>
        <taxon>Bacillota</taxon>
        <taxon>Bacilli</taxon>
        <taxon>Bacillales</taxon>
        <taxon>Bacillaceae</taxon>
        <taxon>Halalkalibacter</taxon>
    </lineage>
</organism>
<reference evidence="1" key="1">
    <citation type="submission" date="2022-05" db="EMBL/GenBank/DDBJ databases">
        <title>Comparative Genomics of Spacecraft Associated Microbes.</title>
        <authorList>
            <person name="Tran M.T."/>
            <person name="Wright A."/>
            <person name="Seuylemezian A."/>
            <person name="Eisen J."/>
            <person name="Coil D."/>
        </authorList>
    </citation>
    <scope>NUCLEOTIDE SEQUENCE</scope>
    <source>
        <strain evidence="1">214.1.1</strain>
    </source>
</reference>
<evidence type="ECO:0000313" key="2">
    <source>
        <dbReference type="Proteomes" id="UP001139179"/>
    </source>
</evidence>
<proteinExistence type="predicted"/>
<evidence type="ECO:0000313" key="1">
    <source>
        <dbReference type="EMBL" id="MCM3716256.1"/>
    </source>
</evidence>
<name>A0A9X2IQV7_9BACI</name>
<gene>
    <name evidence="1" type="ORF">M3202_19620</name>
</gene>
<sequence>MNTNKLKSSIKIYKHVTKKSAFDITTSLFHFTQKPNEDVYKGKVIFSVTEMSSSGSDSKYAKAYIDKSKIKPMLHAIINHNFSRVYGDGFKVYGGSKKNGDIIARCCTITFTDRNQFKIQIDEGKGSMSNTGAIKMIKRVKSVTTYMSYEEGLIMAHEVKDFINQAEICAMSKGKPLYTQMFYSTVDLGA</sequence>
<dbReference type="AlphaFoldDB" id="A0A9X2IQV7"/>
<dbReference type="RefSeq" id="WP_251224927.1">
    <property type="nucleotide sequence ID" value="NZ_JAMBOL010000033.1"/>
</dbReference>
<protein>
    <submittedName>
        <fullName evidence="1">Uncharacterized protein</fullName>
    </submittedName>
</protein>
<keyword evidence="2" id="KW-1185">Reference proteome</keyword>
<dbReference type="Proteomes" id="UP001139179">
    <property type="component" value="Unassembled WGS sequence"/>
</dbReference>
<accession>A0A9X2IQV7</accession>
<comment type="caution">
    <text evidence="1">The sequence shown here is derived from an EMBL/GenBank/DDBJ whole genome shotgun (WGS) entry which is preliminary data.</text>
</comment>
<dbReference type="EMBL" id="JAMBOL010000033">
    <property type="protein sequence ID" value="MCM3716256.1"/>
    <property type="molecule type" value="Genomic_DNA"/>
</dbReference>